<proteinExistence type="inferred from homology"/>
<evidence type="ECO:0000256" key="7">
    <source>
        <dbReference type="ARBA" id="ARBA00048807"/>
    </source>
</evidence>
<dbReference type="UniPathway" id="UPA00391"/>
<accession>A0A1R1S997</accession>
<dbReference type="Proteomes" id="UP000186168">
    <property type="component" value="Unassembled WGS sequence"/>
</dbReference>
<dbReference type="PANTHER" id="PTHR12589">
    <property type="entry name" value="PYRUVOYL TETRAHYDROBIOPTERIN SYNTHASE"/>
    <property type="match status" value="1"/>
</dbReference>
<comment type="catalytic activity">
    <reaction evidence="7 8">
        <text>7,8-dihydroneopterin 3'-triphosphate + H2O = 6-carboxy-5,6,7,8-tetrahydropterin + triphosphate + acetaldehyde + 2 H(+)</text>
        <dbReference type="Rhea" id="RHEA:27966"/>
        <dbReference type="ChEBI" id="CHEBI:15343"/>
        <dbReference type="ChEBI" id="CHEBI:15377"/>
        <dbReference type="ChEBI" id="CHEBI:15378"/>
        <dbReference type="ChEBI" id="CHEBI:18036"/>
        <dbReference type="ChEBI" id="CHEBI:58462"/>
        <dbReference type="ChEBI" id="CHEBI:61032"/>
        <dbReference type="EC" id="4.1.2.50"/>
    </reaction>
</comment>
<evidence type="ECO:0000313" key="11">
    <source>
        <dbReference type="EMBL" id="OMI34936.1"/>
    </source>
</evidence>
<feature type="active site" description="Charge relay system" evidence="9">
    <location>
        <position position="71"/>
    </location>
</feature>
<keyword evidence="12" id="KW-1185">Reference proteome</keyword>
<dbReference type="AlphaFoldDB" id="A0A1R1S997"/>
<protein>
    <recommendedName>
        <fullName evidence="3 8">6-carboxy-5,6,7,8-tetrahydropterin synthase</fullName>
        <ecNumber evidence="8">4.-.-.-</ecNumber>
    </recommendedName>
</protein>
<comment type="caution">
    <text evidence="11">The sequence shown here is derived from an EMBL/GenBank/DDBJ whole genome shotgun (WGS) entry which is preliminary data.</text>
</comment>
<dbReference type="Gene3D" id="3.30.479.10">
    <property type="entry name" value="6-pyruvoyl tetrahydropterin synthase/QueD"/>
    <property type="match status" value="1"/>
</dbReference>
<dbReference type="PIRSF" id="PIRSF006113">
    <property type="entry name" value="PTP_synth"/>
    <property type="match status" value="1"/>
</dbReference>
<dbReference type="GO" id="GO:0070497">
    <property type="term" value="F:6-carboxytetrahydropterin synthase activity"/>
    <property type="evidence" value="ECO:0007669"/>
    <property type="project" value="UniProtKB-EC"/>
</dbReference>
<dbReference type="PANTHER" id="PTHR12589:SF7">
    <property type="entry name" value="6-PYRUVOYL TETRAHYDROBIOPTERIN SYNTHASE"/>
    <property type="match status" value="1"/>
</dbReference>
<keyword evidence="5 8" id="KW-0862">Zinc</keyword>
<evidence type="ECO:0000256" key="4">
    <source>
        <dbReference type="ARBA" id="ARBA00022723"/>
    </source>
</evidence>
<evidence type="ECO:0000256" key="8">
    <source>
        <dbReference type="PIRNR" id="PIRNR006113"/>
    </source>
</evidence>
<evidence type="ECO:0000256" key="10">
    <source>
        <dbReference type="PIRSR" id="PIRSR006113-2"/>
    </source>
</evidence>
<feature type="active site" description="Charge relay system" evidence="9">
    <location>
        <position position="110"/>
    </location>
</feature>
<dbReference type="InterPro" id="IPR007115">
    <property type="entry name" value="6-PTP_synth/QueD"/>
</dbReference>
<evidence type="ECO:0000256" key="3">
    <source>
        <dbReference type="ARBA" id="ARBA00018141"/>
    </source>
</evidence>
<dbReference type="SUPFAM" id="SSF55620">
    <property type="entry name" value="Tetrahydrobiopterin biosynthesis enzymes-like"/>
    <property type="match status" value="1"/>
</dbReference>
<comment type="similarity">
    <text evidence="2 8">Belongs to the PTPS family. QueD subfamily.</text>
</comment>
<dbReference type="EMBL" id="ASQP01000431">
    <property type="protein sequence ID" value="OMI34936.1"/>
    <property type="molecule type" value="Genomic_DNA"/>
</dbReference>
<keyword evidence="6 8" id="KW-0456">Lyase</keyword>
<evidence type="ECO:0000256" key="6">
    <source>
        <dbReference type="ARBA" id="ARBA00023239"/>
    </source>
</evidence>
<dbReference type="RefSeq" id="WP_076971988.1">
    <property type="nucleotide sequence ID" value="NZ_ASQP01000431.1"/>
</dbReference>
<sequence>MLSITKEFRFSASHQLDHLRSGHPCGRLHGHNYVVVLELSAAPEDLSLPGFVRDYGDLSAFQKWVDETLDHRHLNDVLDGVNPSAENIAMWLHERWVKEFPELTAVRVSETPKTWATYRPSPALGDASF</sequence>
<feature type="binding site" evidence="10">
    <location>
        <position position="29"/>
    </location>
    <ligand>
        <name>Zn(2+)</name>
        <dbReference type="ChEBI" id="CHEBI:29105"/>
    </ligand>
</feature>
<evidence type="ECO:0000256" key="5">
    <source>
        <dbReference type="ARBA" id="ARBA00022833"/>
    </source>
</evidence>
<keyword evidence="8" id="KW-0671">Queuosine biosynthesis</keyword>
<dbReference type="Pfam" id="PF01242">
    <property type="entry name" value="PTPS"/>
    <property type="match status" value="1"/>
</dbReference>
<name>A0A1R1S997_9ACTN</name>
<evidence type="ECO:0000313" key="12">
    <source>
        <dbReference type="Proteomes" id="UP000186168"/>
    </source>
</evidence>
<dbReference type="InterPro" id="IPR038418">
    <property type="entry name" value="6-PTP_synth/QueD_sf"/>
</dbReference>
<feature type="binding site" evidence="10">
    <location>
        <position position="14"/>
    </location>
    <ligand>
        <name>Zn(2+)</name>
        <dbReference type="ChEBI" id="CHEBI:29105"/>
    </ligand>
</feature>
<dbReference type="EC" id="4.-.-.-" evidence="8"/>
<dbReference type="GO" id="GO:0008616">
    <property type="term" value="P:tRNA queuosine(34) biosynthetic process"/>
    <property type="evidence" value="ECO:0007669"/>
    <property type="project" value="UniProtKB-KW"/>
</dbReference>
<evidence type="ECO:0000256" key="2">
    <source>
        <dbReference type="ARBA" id="ARBA00008900"/>
    </source>
</evidence>
<keyword evidence="4 8" id="KW-0479">Metal-binding</keyword>
<feature type="binding site" evidence="10">
    <location>
        <position position="31"/>
    </location>
    <ligand>
        <name>Zn(2+)</name>
        <dbReference type="ChEBI" id="CHEBI:29105"/>
    </ligand>
</feature>
<gene>
    <name evidence="11" type="ORF">SPAR_33956</name>
</gene>
<comment type="cofactor">
    <cofactor evidence="8 10">
        <name>Zn(2+)</name>
        <dbReference type="ChEBI" id="CHEBI:29105"/>
    </cofactor>
    <text evidence="8 10">Binds 1 zinc ion per subunit.</text>
</comment>
<organism evidence="11 12">
    <name type="scientific">Streptomyces sparsogenes DSM 40356</name>
    <dbReference type="NCBI Taxonomy" id="1331668"/>
    <lineage>
        <taxon>Bacteria</taxon>
        <taxon>Bacillati</taxon>
        <taxon>Actinomycetota</taxon>
        <taxon>Actinomycetes</taxon>
        <taxon>Kitasatosporales</taxon>
        <taxon>Streptomycetaceae</taxon>
        <taxon>Streptomyces</taxon>
    </lineage>
</organism>
<evidence type="ECO:0000256" key="9">
    <source>
        <dbReference type="PIRSR" id="PIRSR006113-1"/>
    </source>
</evidence>
<evidence type="ECO:0000256" key="1">
    <source>
        <dbReference type="ARBA" id="ARBA00005061"/>
    </source>
</evidence>
<comment type="pathway">
    <text evidence="1 8">Purine metabolism; 7-cyano-7-deazaguanine biosynthesis.</text>
</comment>
<feature type="active site" description="Proton acceptor" evidence="9">
    <location>
        <position position="25"/>
    </location>
</feature>
<dbReference type="GO" id="GO:0046872">
    <property type="term" value="F:metal ion binding"/>
    <property type="evidence" value="ECO:0007669"/>
    <property type="project" value="UniProtKB-KW"/>
</dbReference>
<reference evidence="11 12" key="1">
    <citation type="submission" date="2013-05" db="EMBL/GenBank/DDBJ databases">
        <title>Genome sequence of Streptomyces sparsogenes DSM 40356.</title>
        <authorList>
            <person name="Coyne S."/>
            <person name="Seebeck F.P."/>
        </authorList>
    </citation>
    <scope>NUCLEOTIDE SEQUENCE [LARGE SCALE GENOMIC DNA]</scope>
    <source>
        <strain evidence="11 12">DSM 40356</strain>
    </source>
</reference>